<dbReference type="InterPro" id="IPR011993">
    <property type="entry name" value="PH-like_dom_sf"/>
</dbReference>
<evidence type="ECO:0000259" key="5">
    <source>
        <dbReference type="PROSITE" id="PS51339"/>
    </source>
</evidence>
<dbReference type="EMBL" id="KV428042">
    <property type="protein sequence ID" value="KZT39702.1"/>
    <property type="molecule type" value="Genomic_DNA"/>
</dbReference>
<dbReference type="PROSITE" id="PS00383">
    <property type="entry name" value="TYR_PHOSPHATASE_1"/>
    <property type="match status" value="1"/>
</dbReference>
<evidence type="ECO:0000313" key="6">
    <source>
        <dbReference type="EMBL" id="KZT39702.1"/>
    </source>
</evidence>
<feature type="binding site" evidence="3">
    <location>
        <begin position="364"/>
        <end position="370"/>
    </location>
    <ligand>
        <name>substrate</name>
    </ligand>
</feature>
<feature type="compositionally biased region" description="Polar residues" evidence="4">
    <location>
        <begin position="884"/>
        <end position="894"/>
    </location>
</feature>
<evidence type="ECO:0000256" key="2">
    <source>
        <dbReference type="PIRSR" id="PIRSR630564-1"/>
    </source>
</evidence>
<evidence type="ECO:0000256" key="4">
    <source>
        <dbReference type="SAM" id="MobiDB-lite"/>
    </source>
</evidence>
<feature type="binding site" evidence="3">
    <location>
        <begin position="288"/>
        <end position="289"/>
    </location>
    <ligand>
        <name>substrate</name>
    </ligand>
</feature>
<feature type="compositionally biased region" description="Pro residues" evidence="4">
    <location>
        <begin position="873"/>
        <end position="882"/>
    </location>
</feature>
<feature type="compositionally biased region" description="Basic and acidic residues" evidence="4">
    <location>
        <begin position="750"/>
        <end position="760"/>
    </location>
</feature>
<dbReference type="Gene3D" id="2.30.29.30">
    <property type="entry name" value="Pleckstrin-homology domain (PH domain)/Phosphotyrosine-binding domain (PTB)"/>
    <property type="match status" value="1"/>
</dbReference>
<dbReference type="Pfam" id="PF21098">
    <property type="entry name" value="PH-GRAM_MTMR6-like"/>
    <property type="match status" value="1"/>
</dbReference>
<name>A0A166EKR1_9AGAM</name>
<comment type="similarity">
    <text evidence="1">Belongs to the protein-tyrosine phosphatase family. Non-receptor class myotubularin subfamily.</text>
</comment>
<evidence type="ECO:0000313" key="7">
    <source>
        <dbReference type="Proteomes" id="UP000076798"/>
    </source>
</evidence>
<evidence type="ECO:0000256" key="1">
    <source>
        <dbReference type="ARBA" id="ARBA00007471"/>
    </source>
</evidence>
<feature type="domain" description="Myotubularin phosphatase" evidence="5">
    <location>
        <begin position="123"/>
        <end position="571"/>
    </location>
</feature>
<feature type="binding site" evidence="3">
    <location>
        <begin position="263"/>
        <end position="266"/>
    </location>
    <ligand>
        <name>substrate</name>
    </ligand>
</feature>
<feature type="compositionally biased region" description="Low complexity" evidence="4">
    <location>
        <begin position="644"/>
        <end position="662"/>
    </location>
</feature>
<feature type="region of interest" description="Disordered" evidence="4">
    <location>
        <begin position="823"/>
        <end position="915"/>
    </location>
</feature>
<dbReference type="AlphaFoldDB" id="A0A166EKR1"/>
<dbReference type="GO" id="GO:0046856">
    <property type="term" value="P:phosphatidylinositol dephosphorylation"/>
    <property type="evidence" value="ECO:0007669"/>
    <property type="project" value="TreeGrafter"/>
</dbReference>
<dbReference type="Proteomes" id="UP000076798">
    <property type="component" value="Unassembled WGS sequence"/>
</dbReference>
<evidence type="ECO:0000256" key="3">
    <source>
        <dbReference type="PIRSR" id="PIRSR630564-2"/>
    </source>
</evidence>
<feature type="compositionally biased region" description="Polar residues" evidence="4">
    <location>
        <begin position="823"/>
        <end position="832"/>
    </location>
</feature>
<dbReference type="SUPFAM" id="SSF50729">
    <property type="entry name" value="PH domain-like"/>
    <property type="match status" value="1"/>
</dbReference>
<dbReference type="Pfam" id="PF06602">
    <property type="entry name" value="Myotub-related"/>
    <property type="match status" value="1"/>
</dbReference>
<reference evidence="6 7" key="1">
    <citation type="journal article" date="2016" name="Mol. Biol. Evol.">
        <title>Comparative Genomics of Early-Diverging Mushroom-Forming Fungi Provides Insights into the Origins of Lignocellulose Decay Capabilities.</title>
        <authorList>
            <person name="Nagy L.G."/>
            <person name="Riley R."/>
            <person name="Tritt A."/>
            <person name="Adam C."/>
            <person name="Daum C."/>
            <person name="Floudas D."/>
            <person name="Sun H."/>
            <person name="Yadav J.S."/>
            <person name="Pangilinan J."/>
            <person name="Larsson K.H."/>
            <person name="Matsuura K."/>
            <person name="Barry K."/>
            <person name="Labutti K."/>
            <person name="Kuo R."/>
            <person name="Ohm R.A."/>
            <person name="Bhattacharya S.S."/>
            <person name="Shirouzu T."/>
            <person name="Yoshinaga Y."/>
            <person name="Martin F.M."/>
            <person name="Grigoriev I.V."/>
            <person name="Hibbett D.S."/>
        </authorList>
    </citation>
    <scope>NUCLEOTIDE SEQUENCE [LARGE SCALE GENOMIC DNA]</scope>
    <source>
        <strain evidence="6 7">HHB10207 ss-3</strain>
    </source>
</reference>
<keyword evidence="7" id="KW-1185">Reference proteome</keyword>
<protein>
    <submittedName>
        <fullName evidence="6">Phosphatases II</fullName>
    </submittedName>
</protein>
<gene>
    <name evidence="6" type="ORF">SISSUDRAFT_1060905</name>
</gene>
<proteinExistence type="inferred from homology"/>
<dbReference type="CDD" id="cd17666">
    <property type="entry name" value="PTP-MTM-like_fungal"/>
    <property type="match status" value="1"/>
</dbReference>
<dbReference type="PROSITE" id="PS51339">
    <property type="entry name" value="PPASE_MYOTUBULARIN"/>
    <property type="match status" value="1"/>
</dbReference>
<dbReference type="InterPro" id="IPR010569">
    <property type="entry name" value="Myotubularin-like_Pase_dom"/>
</dbReference>
<dbReference type="STRING" id="1314776.A0A166EKR1"/>
<dbReference type="SUPFAM" id="SSF52799">
    <property type="entry name" value="(Phosphotyrosine protein) phosphatases II"/>
    <property type="match status" value="1"/>
</dbReference>
<feature type="region of interest" description="Disordered" evidence="4">
    <location>
        <begin position="738"/>
        <end position="781"/>
    </location>
</feature>
<feature type="compositionally biased region" description="Low complexity" evidence="4">
    <location>
        <begin position="615"/>
        <end position="627"/>
    </location>
</feature>
<feature type="region of interest" description="Disordered" evidence="4">
    <location>
        <begin position="596"/>
        <end position="703"/>
    </location>
</feature>
<dbReference type="InterPro" id="IPR016130">
    <property type="entry name" value="Tyr_Pase_AS"/>
</dbReference>
<sequence>MDHIRRAKVENVVCTKRGSQARGTLHLTAHHLIMCYDEQTDDGELWIPYPLISLVTRLPQTLLGVSPLTVRCRTFESYTFSFQSDAEALDVFDSVRELTVATSIQQLYAFFYAPSPPLPSNNGWTIYNPRDEFARMGVGTRTKAWRYTDINKDYTFCPTYPARLVVPTRIGDSTLAYASKYRTKCRIPILAYVHWANFGSITRSSQPMVGITNNRSVQDEKLIEAIFQSHHSPESRAHTTPIYGATATNLIIDARPTTNAIANVAKGAGTENMEYYKEGKKAYLGIDNIHVMRESLARIVDALKEADAAAPLTNFNPDHQRGSFLDRQALKRSGWLRHISAILDGALLIVRNVHVNSSHVLIHCSDGWDRTAQLSSLSQLCLDPYYRTLHGFKILVEKDWLSFGHRFGDRCGHLSSEKFFVSPADGDVNSPQAFLASVQNKFVSPHHVKETSPVFHQFLECVRQLQRQFPQRFEFNTYFLEKLYYHLYSCQFGTFLFNNERERRQATDGGQPVTETTLSVWDFFNLPAEKEKSLNGEYDKTLDDPGNRTHGADMGVLMPNPTDVRFWHELYGRTDEEMNGRGIAAQAMGAEILGPVEGEEDDPYTMSTSSPLTIPRTPVSRPSSTPPAFSLSPSLSGGAERVTPLDSSLESEGSLVLSSPSLPELPPRNTTPRRRQDSLRTSESASPGYASRSREPVRSPLGGFNTGGMKSIWGKISTNASTAFSVVQDVYGGVAKDLKGLSVSGPSGYRDGEYPSRDDASTWGELESDLGKTSRSSTISSGSLLGSLRTMVPPVADNPWNTSPRIGHPESDHRRRVDQDFFASTSQTSSPSHDPAVALPRAVPASSATALSVPDVKRPVEAESYIQVAERPPTLPNLPVPRVPTSSNSALSTLEKSDDAKSPGPQFDPLGVSAL</sequence>
<dbReference type="InterPro" id="IPR029021">
    <property type="entry name" value="Prot-tyrosine_phosphatase-like"/>
</dbReference>
<dbReference type="PANTHER" id="PTHR10807:SF128">
    <property type="entry name" value="PHOSPHATIDYLINOSITOL-3,5-BISPHOSPHATE 3-PHOSPHATASE"/>
    <property type="match status" value="1"/>
</dbReference>
<dbReference type="GO" id="GO:0004438">
    <property type="term" value="F:phosphatidylinositol-3-phosphate phosphatase activity"/>
    <property type="evidence" value="ECO:0007669"/>
    <property type="project" value="TreeGrafter"/>
</dbReference>
<dbReference type="GO" id="GO:0016020">
    <property type="term" value="C:membrane"/>
    <property type="evidence" value="ECO:0007669"/>
    <property type="project" value="TreeGrafter"/>
</dbReference>
<dbReference type="PANTHER" id="PTHR10807">
    <property type="entry name" value="MYOTUBULARIN-RELATED"/>
    <property type="match status" value="1"/>
</dbReference>
<accession>A0A166EKR1</accession>
<dbReference type="InterPro" id="IPR048994">
    <property type="entry name" value="PH-GRAM_MTMR6-9"/>
</dbReference>
<feature type="region of interest" description="Disordered" evidence="4">
    <location>
        <begin position="795"/>
        <end position="814"/>
    </location>
</feature>
<dbReference type="OrthoDB" id="271628at2759"/>
<feature type="active site" description="Phosphocysteine intermediate" evidence="2">
    <location>
        <position position="364"/>
    </location>
</feature>
<dbReference type="GO" id="GO:0005737">
    <property type="term" value="C:cytoplasm"/>
    <property type="evidence" value="ECO:0007669"/>
    <property type="project" value="TreeGrafter"/>
</dbReference>
<dbReference type="InterPro" id="IPR030564">
    <property type="entry name" value="Myotubularin"/>
</dbReference>
<organism evidence="6 7">
    <name type="scientific">Sistotremastrum suecicum HHB10207 ss-3</name>
    <dbReference type="NCBI Taxonomy" id="1314776"/>
    <lineage>
        <taxon>Eukaryota</taxon>
        <taxon>Fungi</taxon>
        <taxon>Dikarya</taxon>
        <taxon>Basidiomycota</taxon>
        <taxon>Agaricomycotina</taxon>
        <taxon>Agaricomycetes</taxon>
        <taxon>Sistotremastrales</taxon>
        <taxon>Sistotremastraceae</taxon>
        <taxon>Sistotremastrum</taxon>
    </lineage>
</organism>